<protein>
    <submittedName>
        <fullName evidence="1">Uncharacterized protein</fullName>
    </submittedName>
</protein>
<reference evidence="1" key="2">
    <citation type="journal article" date="2015" name="Data Brief">
        <title>Shoot transcriptome of the giant reed, Arundo donax.</title>
        <authorList>
            <person name="Barrero R.A."/>
            <person name="Guerrero F.D."/>
            <person name="Moolhuijzen P."/>
            <person name="Goolsby J.A."/>
            <person name="Tidwell J."/>
            <person name="Bellgard S.E."/>
            <person name="Bellgard M.I."/>
        </authorList>
    </citation>
    <scope>NUCLEOTIDE SEQUENCE</scope>
    <source>
        <tissue evidence="1">Shoot tissue taken approximately 20 cm above the soil surface</tissue>
    </source>
</reference>
<reference evidence="1" key="1">
    <citation type="submission" date="2014-09" db="EMBL/GenBank/DDBJ databases">
        <authorList>
            <person name="Magalhaes I.L.F."/>
            <person name="Oliveira U."/>
            <person name="Santos F.R."/>
            <person name="Vidigal T.H.D.A."/>
            <person name="Brescovit A.D."/>
            <person name="Santos A.J."/>
        </authorList>
    </citation>
    <scope>NUCLEOTIDE SEQUENCE</scope>
    <source>
        <tissue evidence="1">Shoot tissue taken approximately 20 cm above the soil surface</tissue>
    </source>
</reference>
<evidence type="ECO:0000313" key="1">
    <source>
        <dbReference type="EMBL" id="JAD29196.1"/>
    </source>
</evidence>
<sequence length="111" mass="12795">MSRAFLPKARERFPTPVKVILCTNLVTQRSQRMPAMDFLPIPCRLEKTRLPSQRTRPARSMVPEYPCMRISSTFLRRSSTRSIQMRMNRALSGTSVLEPVSLVPFLASEKR</sequence>
<organism evidence="1">
    <name type="scientific">Arundo donax</name>
    <name type="common">Giant reed</name>
    <name type="synonym">Donax arundinaceus</name>
    <dbReference type="NCBI Taxonomy" id="35708"/>
    <lineage>
        <taxon>Eukaryota</taxon>
        <taxon>Viridiplantae</taxon>
        <taxon>Streptophyta</taxon>
        <taxon>Embryophyta</taxon>
        <taxon>Tracheophyta</taxon>
        <taxon>Spermatophyta</taxon>
        <taxon>Magnoliopsida</taxon>
        <taxon>Liliopsida</taxon>
        <taxon>Poales</taxon>
        <taxon>Poaceae</taxon>
        <taxon>PACMAD clade</taxon>
        <taxon>Arundinoideae</taxon>
        <taxon>Arundineae</taxon>
        <taxon>Arundo</taxon>
    </lineage>
</organism>
<dbReference type="AlphaFoldDB" id="A0A0A8YS26"/>
<dbReference type="EMBL" id="GBRH01268699">
    <property type="protein sequence ID" value="JAD29196.1"/>
    <property type="molecule type" value="Transcribed_RNA"/>
</dbReference>
<proteinExistence type="predicted"/>
<name>A0A0A8YS26_ARUDO</name>
<accession>A0A0A8YS26</accession>